<dbReference type="Gene3D" id="4.10.240.10">
    <property type="entry name" value="Zn(2)-C6 fungal-type DNA-binding domain"/>
    <property type="match status" value="1"/>
</dbReference>
<keyword evidence="2" id="KW-0862">Zinc</keyword>
<dbReference type="GO" id="GO:0000978">
    <property type="term" value="F:RNA polymerase II cis-regulatory region sequence-specific DNA binding"/>
    <property type="evidence" value="ECO:0007669"/>
    <property type="project" value="TreeGrafter"/>
</dbReference>
<dbReference type="SMART" id="SM00906">
    <property type="entry name" value="Fungal_trans"/>
    <property type="match status" value="1"/>
</dbReference>
<reference evidence="9" key="1">
    <citation type="submission" date="2021-10" db="EMBL/GenBank/DDBJ databases">
        <authorList>
            <person name="Piombo E."/>
        </authorList>
    </citation>
    <scope>NUCLEOTIDE SEQUENCE</scope>
</reference>
<feature type="domain" description="Zn(2)-C6 fungal-type" evidence="8">
    <location>
        <begin position="33"/>
        <end position="63"/>
    </location>
</feature>
<comment type="caution">
    <text evidence="9">The sequence shown here is derived from an EMBL/GenBank/DDBJ whole genome shotgun (WGS) entry which is preliminary data.</text>
</comment>
<evidence type="ECO:0000313" key="9">
    <source>
        <dbReference type="EMBL" id="CAH0019881.1"/>
    </source>
</evidence>
<evidence type="ECO:0000256" key="6">
    <source>
        <dbReference type="ARBA" id="ARBA00023242"/>
    </source>
</evidence>
<evidence type="ECO:0000256" key="7">
    <source>
        <dbReference type="SAM" id="MobiDB-lite"/>
    </source>
</evidence>
<dbReference type="Pfam" id="PF00172">
    <property type="entry name" value="Zn_clus"/>
    <property type="match status" value="1"/>
</dbReference>
<evidence type="ECO:0000256" key="4">
    <source>
        <dbReference type="ARBA" id="ARBA00023125"/>
    </source>
</evidence>
<dbReference type="SUPFAM" id="SSF57701">
    <property type="entry name" value="Zn2/Cys6 DNA-binding domain"/>
    <property type="match status" value="1"/>
</dbReference>
<keyword evidence="1" id="KW-0479">Metal-binding</keyword>
<sequence length="792" mass="88157">MPVRGPNVGQPGRRPDVPLSTPPLKRRRRPPLACFQCRRRKVKCDQERPCNNCTKAKIPDCNFPPSEIPGSLDHSADLPTPQTQANSVSCDSPSSQHTSAFPGQIQVDVFPEVDSAIHVQSTSSSALLGEPNIGTRSRHVSQSPYGDQLLQRIKELEATVKQLSNDRTSSHHAPQAQSQTTTSGCDASGVRFGAQSAWINGTSLYSNILRPLAKAQTEKSQLHQATTNFKSFRRQIDQYFAVPATPIGTGTRIPDKTLADSFLENYFDHFEGWLRVLHVPSFRSEYVKFWQQRDTVDQIFVLQLQLCMALGTASHPECLVWKNAANQWIHEGRRWLQDSFERAKKKPSFEEVQLACLVLIAEANASENDQMHQCWVSVGQLVRRSMYLGLHREPRHILPTPSIIQAEMRRRLWTTVLELNLMLSLQAGQPTMISSSDYDIRPPSNMADEELTNEPDETKVIESSAKKQTRTTPQLALFDSFFLRSELVNKLNGIGQTMSYDEVFRFHKDLSRAKGRMQQAFRAGYTATAPTNFAHSSIANIILSRYLLALHLPILGHSIRNPTFHFSRRFCITASIEMAKVSGILESSRGGDPRANVEVLPSLKRLFVNSPGLFRHIMIQAIFAISLELVTSQEEEKENLGAFPVWDTADLFRSLQAAEAWCADRLQAGISDHLGYCFVGACLAYAHSLQTEGPGTDLSQVVVQAALRNVENCSRIMRDVAEKLGVPVNQGTSITSGAGNISTSLPDVMDMSIDLTNGFFGVGMDGFAFDWTYPLDIGLEPTWGLNTVSNTL</sequence>
<dbReference type="PANTHER" id="PTHR31944">
    <property type="entry name" value="HEME-RESPONSIVE ZINC FINGER TRANSCRIPTION FACTOR HAP1"/>
    <property type="match status" value="1"/>
</dbReference>
<dbReference type="InterPro" id="IPR036864">
    <property type="entry name" value="Zn2-C6_fun-type_DNA-bd_sf"/>
</dbReference>
<keyword evidence="10" id="KW-1185">Reference proteome</keyword>
<feature type="compositionally biased region" description="Polar residues" evidence="7">
    <location>
        <begin position="80"/>
        <end position="99"/>
    </location>
</feature>
<name>A0A9N9YDW4_9HYPO</name>
<feature type="region of interest" description="Disordered" evidence="7">
    <location>
        <begin position="1"/>
        <end position="27"/>
    </location>
</feature>
<organism evidence="9 10">
    <name type="scientific">Clonostachys rhizophaga</name>
    <dbReference type="NCBI Taxonomy" id="160324"/>
    <lineage>
        <taxon>Eukaryota</taxon>
        <taxon>Fungi</taxon>
        <taxon>Dikarya</taxon>
        <taxon>Ascomycota</taxon>
        <taxon>Pezizomycotina</taxon>
        <taxon>Sordariomycetes</taxon>
        <taxon>Hypocreomycetidae</taxon>
        <taxon>Hypocreales</taxon>
        <taxon>Bionectriaceae</taxon>
        <taxon>Clonostachys</taxon>
    </lineage>
</organism>
<proteinExistence type="predicted"/>
<dbReference type="InterPro" id="IPR007219">
    <property type="entry name" value="XnlR_reg_dom"/>
</dbReference>
<keyword evidence="6" id="KW-0539">Nucleus</keyword>
<accession>A0A9N9YDW4</accession>
<dbReference type="SMART" id="SM00066">
    <property type="entry name" value="GAL4"/>
    <property type="match status" value="1"/>
</dbReference>
<evidence type="ECO:0000256" key="2">
    <source>
        <dbReference type="ARBA" id="ARBA00022833"/>
    </source>
</evidence>
<keyword evidence="3" id="KW-0805">Transcription regulation</keyword>
<dbReference type="Pfam" id="PF04082">
    <property type="entry name" value="Fungal_trans"/>
    <property type="match status" value="1"/>
</dbReference>
<dbReference type="InterPro" id="IPR001138">
    <property type="entry name" value="Zn2Cys6_DnaBD"/>
</dbReference>
<keyword evidence="5" id="KW-0804">Transcription</keyword>
<evidence type="ECO:0000256" key="3">
    <source>
        <dbReference type="ARBA" id="ARBA00023015"/>
    </source>
</evidence>
<dbReference type="GO" id="GO:0005634">
    <property type="term" value="C:nucleus"/>
    <property type="evidence" value="ECO:0007669"/>
    <property type="project" value="TreeGrafter"/>
</dbReference>
<dbReference type="AlphaFoldDB" id="A0A9N9YDW4"/>
<dbReference type="PROSITE" id="PS50048">
    <property type="entry name" value="ZN2_CY6_FUNGAL_2"/>
    <property type="match status" value="1"/>
</dbReference>
<dbReference type="GO" id="GO:0008270">
    <property type="term" value="F:zinc ion binding"/>
    <property type="evidence" value="ECO:0007669"/>
    <property type="project" value="InterPro"/>
</dbReference>
<dbReference type="GO" id="GO:0001228">
    <property type="term" value="F:DNA-binding transcription activator activity, RNA polymerase II-specific"/>
    <property type="evidence" value="ECO:0007669"/>
    <property type="project" value="TreeGrafter"/>
</dbReference>
<dbReference type="CDD" id="cd12148">
    <property type="entry name" value="fungal_TF_MHR"/>
    <property type="match status" value="1"/>
</dbReference>
<dbReference type="InterPro" id="IPR051430">
    <property type="entry name" value="Fungal_TF_Env_Response"/>
</dbReference>
<gene>
    <name evidence="9" type="ORF">CRHIZ90672A_00013629</name>
</gene>
<feature type="region of interest" description="Disordered" evidence="7">
    <location>
        <begin position="162"/>
        <end position="186"/>
    </location>
</feature>
<dbReference type="Proteomes" id="UP000696573">
    <property type="component" value="Unassembled WGS sequence"/>
</dbReference>
<protein>
    <recommendedName>
        <fullName evidence="8">Zn(2)-C6 fungal-type domain-containing protein</fullName>
    </recommendedName>
</protein>
<dbReference type="OrthoDB" id="4337792at2759"/>
<feature type="compositionally biased region" description="Polar residues" evidence="7">
    <location>
        <begin position="162"/>
        <end position="185"/>
    </location>
</feature>
<evidence type="ECO:0000313" key="10">
    <source>
        <dbReference type="Proteomes" id="UP000696573"/>
    </source>
</evidence>
<evidence type="ECO:0000259" key="8">
    <source>
        <dbReference type="PROSITE" id="PS50048"/>
    </source>
</evidence>
<dbReference type="PANTHER" id="PTHR31944:SF131">
    <property type="entry name" value="HEME-RESPONSIVE ZINC FINGER TRANSCRIPTION FACTOR HAP1"/>
    <property type="match status" value="1"/>
</dbReference>
<dbReference type="PROSITE" id="PS00463">
    <property type="entry name" value="ZN2_CY6_FUNGAL_1"/>
    <property type="match status" value="1"/>
</dbReference>
<dbReference type="EMBL" id="CABFNQ020000593">
    <property type="protein sequence ID" value="CAH0019881.1"/>
    <property type="molecule type" value="Genomic_DNA"/>
</dbReference>
<keyword evidence="4" id="KW-0238">DNA-binding</keyword>
<evidence type="ECO:0000256" key="1">
    <source>
        <dbReference type="ARBA" id="ARBA00022723"/>
    </source>
</evidence>
<dbReference type="GO" id="GO:0006351">
    <property type="term" value="P:DNA-templated transcription"/>
    <property type="evidence" value="ECO:0007669"/>
    <property type="project" value="InterPro"/>
</dbReference>
<dbReference type="CDD" id="cd00067">
    <property type="entry name" value="GAL4"/>
    <property type="match status" value="1"/>
</dbReference>
<evidence type="ECO:0000256" key="5">
    <source>
        <dbReference type="ARBA" id="ARBA00023163"/>
    </source>
</evidence>
<feature type="region of interest" description="Disordered" evidence="7">
    <location>
        <begin position="64"/>
        <end position="99"/>
    </location>
</feature>